<keyword evidence="2" id="KW-1185">Reference proteome</keyword>
<protein>
    <submittedName>
        <fullName evidence="1">DUF1990 domain-containing protein</fullName>
    </submittedName>
</protein>
<dbReference type="Proteomes" id="UP001156484">
    <property type="component" value="Chromosome"/>
</dbReference>
<evidence type="ECO:0000313" key="2">
    <source>
        <dbReference type="Proteomes" id="UP001156484"/>
    </source>
</evidence>
<name>A0ACD4DH46_9NOCA</name>
<reference evidence="1" key="1">
    <citation type="submission" date="2022-10" db="EMBL/GenBank/DDBJ databases">
        <title>Rhodococcus ferula Z13 complete genome.</title>
        <authorList>
            <person name="Long X."/>
            <person name="Zang M."/>
        </authorList>
    </citation>
    <scope>NUCLEOTIDE SEQUENCE</scope>
    <source>
        <strain evidence="1">Z13</strain>
    </source>
</reference>
<dbReference type="EMBL" id="CP107551">
    <property type="protein sequence ID" value="UYP19385.1"/>
    <property type="molecule type" value="Genomic_DNA"/>
</dbReference>
<organism evidence="1 2">
    <name type="scientific">Rhodococcus sacchari</name>
    <dbReference type="NCBI Taxonomy" id="2962047"/>
    <lineage>
        <taxon>Bacteria</taxon>
        <taxon>Bacillati</taxon>
        <taxon>Actinomycetota</taxon>
        <taxon>Actinomycetes</taxon>
        <taxon>Mycobacteriales</taxon>
        <taxon>Nocardiaceae</taxon>
        <taxon>Rhodococcus</taxon>
    </lineage>
</organism>
<gene>
    <name evidence="1" type="ORF">OED52_02075</name>
</gene>
<sequence length="176" mass="19081">MPASGRPGRDPTYPEVGASLRACLDGSPLPSGYRHLHIREELGRGDRVFEVAATRLFSWQMHRAAGIAVPDATPSAAPGVEVLLGFGIGPVRATAGCRVLEVVDDEGRRGFTYGTLPGHPECGEETFLVEHAGDGRVTGTVIAFSRPARWYTRLAGPVGHLLQRRIARRYLDALRR</sequence>
<proteinExistence type="predicted"/>
<evidence type="ECO:0000313" key="1">
    <source>
        <dbReference type="EMBL" id="UYP19385.1"/>
    </source>
</evidence>
<accession>A0ACD4DH46</accession>